<dbReference type="Proteomes" id="UP001156706">
    <property type="component" value="Unassembled WGS sequence"/>
</dbReference>
<proteinExistence type="predicted"/>
<dbReference type="InterPro" id="IPR000182">
    <property type="entry name" value="GNAT_dom"/>
</dbReference>
<dbReference type="EMBL" id="BSOG01000002">
    <property type="protein sequence ID" value="GLR13401.1"/>
    <property type="molecule type" value="Genomic_DNA"/>
</dbReference>
<dbReference type="PROSITE" id="PS51186">
    <property type="entry name" value="GNAT"/>
    <property type="match status" value="1"/>
</dbReference>
<accession>A0ABQ5YEJ8</accession>
<keyword evidence="3" id="KW-1185">Reference proteome</keyword>
<evidence type="ECO:0000313" key="3">
    <source>
        <dbReference type="Proteomes" id="UP001156706"/>
    </source>
</evidence>
<name>A0ABQ5YEJ8_9NEIS</name>
<comment type="caution">
    <text evidence="2">The sequence shown here is derived from an EMBL/GenBank/DDBJ whole genome shotgun (WGS) entry which is preliminary data.</text>
</comment>
<dbReference type="Gene3D" id="3.40.630.30">
    <property type="match status" value="1"/>
</dbReference>
<dbReference type="Pfam" id="PF13302">
    <property type="entry name" value="Acetyltransf_3"/>
    <property type="match status" value="1"/>
</dbReference>
<dbReference type="PANTHER" id="PTHR43792:SF1">
    <property type="entry name" value="N-ACETYLTRANSFERASE DOMAIN-CONTAINING PROTEIN"/>
    <property type="match status" value="1"/>
</dbReference>
<dbReference type="InterPro" id="IPR016181">
    <property type="entry name" value="Acyl_CoA_acyltransferase"/>
</dbReference>
<evidence type="ECO:0000313" key="2">
    <source>
        <dbReference type="EMBL" id="GLR13401.1"/>
    </source>
</evidence>
<gene>
    <name evidence="2" type="ORF">GCM10007907_21910</name>
</gene>
<protein>
    <recommendedName>
        <fullName evidence="1">N-acetyltransferase domain-containing protein</fullName>
    </recommendedName>
</protein>
<organism evidence="2 3">
    <name type="scientific">Chitinimonas prasina</name>
    <dbReference type="NCBI Taxonomy" id="1434937"/>
    <lineage>
        <taxon>Bacteria</taxon>
        <taxon>Pseudomonadati</taxon>
        <taxon>Pseudomonadota</taxon>
        <taxon>Betaproteobacteria</taxon>
        <taxon>Neisseriales</taxon>
        <taxon>Chitinibacteraceae</taxon>
        <taxon>Chitinimonas</taxon>
    </lineage>
</organism>
<sequence>MPTQPSFARIETERLLLRAPVASDVAALYEIFGDAATCLHNPAGPLASPEAAADVLWRWQMHWARHGFGLWVICQRDAPQVVLGFGGLSWREYGQQQRLNLGFRFRPSAWGQGYATELGRTALSMAFDTLAATEVCGLVRPGNTGSRRVLEKLGMQPHGELRDFPWLDASLVYRIPAERRASNEADLQATGRPERVVAERLAA</sequence>
<dbReference type="PANTHER" id="PTHR43792">
    <property type="entry name" value="GNAT FAMILY, PUTATIVE (AFU_ORTHOLOGUE AFUA_3G00765)-RELATED-RELATED"/>
    <property type="match status" value="1"/>
</dbReference>
<dbReference type="RefSeq" id="WP_284196504.1">
    <property type="nucleotide sequence ID" value="NZ_BSOG01000002.1"/>
</dbReference>
<dbReference type="SUPFAM" id="SSF55729">
    <property type="entry name" value="Acyl-CoA N-acyltransferases (Nat)"/>
    <property type="match status" value="1"/>
</dbReference>
<evidence type="ECO:0000259" key="1">
    <source>
        <dbReference type="PROSITE" id="PS51186"/>
    </source>
</evidence>
<reference evidence="3" key="1">
    <citation type="journal article" date="2019" name="Int. J. Syst. Evol. Microbiol.">
        <title>The Global Catalogue of Microorganisms (GCM) 10K type strain sequencing project: providing services to taxonomists for standard genome sequencing and annotation.</title>
        <authorList>
            <consortium name="The Broad Institute Genomics Platform"/>
            <consortium name="The Broad Institute Genome Sequencing Center for Infectious Disease"/>
            <person name="Wu L."/>
            <person name="Ma J."/>
        </authorList>
    </citation>
    <scope>NUCLEOTIDE SEQUENCE [LARGE SCALE GENOMIC DNA]</scope>
    <source>
        <strain evidence="3">NBRC 110044</strain>
    </source>
</reference>
<dbReference type="InterPro" id="IPR051531">
    <property type="entry name" value="N-acetyltransferase"/>
</dbReference>
<feature type="domain" description="N-acetyltransferase" evidence="1">
    <location>
        <begin position="15"/>
        <end position="178"/>
    </location>
</feature>